<feature type="region of interest" description="Disordered" evidence="2">
    <location>
        <begin position="212"/>
        <end position="241"/>
    </location>
</feature>
<dbReference type="InterPro" id="IPR001878">
    <property type="entry name" value="Znf_CCHC"/>
</dbReference>
<feature type="domain" description="CCHC-type" evidence="3">
    <location>
        <begin position="53"/>
        <end position="68"/>
    </location>
</feature>
<evidence type="ECO:0000259" key="3">
    <source>
        <dbReference type="PROSITE" id="PS50158"/>
    </source>
</evidence>
<sequence length="597" mass="65300">MVDPFDVVPDIDYLRLRVCVALNEPLNPGFFLACEDGLLLWIQFRYEEVFKYCVRCGKIGHKAINCTEKAEKVLESINHSLQRISDNGFPIFQTDTVHSMFNLDLRALPSTTKFTTSRIKLGHNRGLSAPADFDEERVIDFDLGTTPGGKVHPGMRFVVSAQPFTGPILFPQGYQDMHPNHAQDENHHEGPMDDNMEATRAEGNADNANNVGINQTASDNNMDTAGSEGNIQRDSNRGGEETDQINAMEGETGLGFSVTNHMLGVSGHGEQEYTYNYDFNVQEAIRIRIEENLCICKQVDDQRGYNQCFYPPVENANGNGTGEFAAHPVPANQRNGCGGWLEKSSSEDSMYSTPEWPSMGFSSNVASDDHESSTPIFEDAIEDHEGNSIIVVGGGENLGVQKDENRASDGDIKEGTHVGELMTGTISAAGATGDQGDCDAKTRMICLRPDMLLEGAMDVGDTALVDTSLGKVAPSASVPKGMEISPAQMPTDKTDLMLLQSGKIESLKQMIMPIKKRKAVSDPTCAITPDHALESKENALNYLRGLNKRGRFEEANHKKGGTFRMYVGTEDFDSYEGFIDDPSGVAGVDPKQPPLHK</sequence>
<comment type="caution">
    <text evidence="4">The sequence shown here is derived from an EMBL/GenBank/DDBJ whole genome shotgun (WGS) entry which is preliminary data.</text>
</comment>
<dbReference type="GO" id="GO:0003676">
    <property type="term" value="F:nucleic acid binding"/>
    <property type="evidence" value="ECO:0007669"/>
    <property type="project" value="InterPro"/>
</dbReference>
<accession>A0AAW1HD81</accession>
<proteinExistence type="predicted"/>
<dbReference type="GO" id="GO:0008270">
    <property type="term" value="F:zinc ion binding"/>
    <property type="evidence" value="ECO:0007669"/>
    <property type="project" value="UniProtKB-KW"/>
</dbReference>
<name>A0AAW1HD81_SAPOF</name>
<evidence type="ECO:0000256" key="2">
    <source>
        <dbReference type="SAM" id="MobiDB-lite"/>
    </source>
</evidence>
<evidence type="ECO:0000256" key="1">
    <source>
        <dbReference type="PROSITE-ProRule" id="PRU00047"/>
    </source>
</evidence>
<evidence type="ECO:0000313" key="5">
    <source>
        <dbReference type="Proteomes" id="UP001443914"/>
    </source>
</evidence>
<organism evidence="4 5">
    <name type="scientific">Saponaria officinalis</name>
    <name type="common">Common soapwort</name>
    <name type="synonym">Lychnis saponaria</name>
    <dbReference type="NCBI Taxonomy" id="3572"/>
    <lineage>
        <taxon>Eukaryota</taxon>
        <taxon>Viridiplantae</taxon>
        <taxon>Streptophyta</taxon>
        <taxon>Embryophyta</taxon>
        <taxon>Tracheophyta</taxon>
        <taxon>Spermatophyta</taxon>
        <taxon>Magnoliopsida</taxon>
        <taxon>eudicotyledons</taxon>
        <taxon>Gunneridae</taxon>
        <taxon>Pentapetalae</taxon>
        <taxon>Caryophyllales</taxon>
        <taxon>Caryophyllaceae</taxon>
        <taxon>Caryophylleae</taxon>
        <taxon>Saponaria</taxon>
    </lineage>
</organism>
<keyword evidence="1" id="KW-0862">Zinc</keyword>
<dbReference type="Proteomes" id="UP001443914">
    <property type="component" value="Unassembled WGS sequence"/>
</dbReference>
<dbReference type="EMBL" id="JBDFQZ010000012">
    <property type="protein sequence ID" value="KAK9673992.1"/>
    <property type="molecule type" value="Genomic_DNA"/>
</dbReference>
<evidence type="ECO:0000313" key="4">
    <source>
        <dbReference type="EMBL" id="KAK9673992.1"/>
    </source>
</evidence>
<dbReference type="AlphaFoldDB" id="A0AAW1HD81"/>
<keyword evidence="5" id="KW-1185">Reference proteome</keyword>
<keyword evidence="1" id="KW-0479">Metal-binding</keyword>
<gene>
    <name evidence="4" type="ORF">RND81_12G203600</name>
</gene>
<feature type="compositionally biased region" description="Polar residues" evidence="2">
    <location>
        <begin position="212"/>
        <end position="233"/>
    </location>
</feature>
<dbReference type="PROSITE" id="PS50158">
    <property type="entry name" value="ZF_CCHC"/>
    <property type="match status" value="1"/>
</dbReference>
<reference evidence="4" key="1">
    <citation type="submission" date="2024-03" db="EMBL/GenBank/DDBJ databases">
        <title>WGS assembly of Saponaria officinalis var. Norfolk2.</title>
        <authorList>
            <person name="Jenkins J."/>
            <person name="Shu S."/>
            <person name="Grimwood J."/>
            <person name="Barry K."/>
            <person name="Goodstein D."/>
            <person name="Schmutz J."/>
            <person name="Leebens-Mack J."/>
            <person name="Osbourn A."/>
        </authorList>
    </citation>
    <scope>NUCLEOTIDE SEQUENCE [LARGE SCALE GENOMIC DNA]</scope>
    <source>
        <strain evidence="4">JIC</strain>
    </source>
</reference>
<protein>
    <recommendedName>
        <fullName evidence="3">CCHC-type domain-containing protein</fullName>
    </recommendedName>
</protein>
<keyword evidence="1" id="KW-0863">Zinc-finger</keyword>